<organism evidence="6 7">
    <name type="scientific">Jeotgalibaca ciconiae</name>
    <dbReference type="NCBI Taxonomy" id="2496265"/>
    <lineage>
        <taxon>Bacteria</taxon>
        <taxon>Bacillati</taxon>
        <taxon>Bacillota</taxon>
        <taxon>Bacilli</taxon>
        <taxon>Lactobacillales</taxon>
        <taxon>Carnobacteriaceae</taxon>
        <taxon>Jeotgalibaca</taxon>
    </lineage>
</organism>
<feature type="compositionally biased region" description="Acidic residues" evidence="3">
    <location>
        <begin position="42"/>
        <end position="80"/>
    </location>
</feature>
<dbReference type="SMART" id="SM00728">
    <property type="entry name" value="ChW"/>
    <property type="match status" value="6"/>
</dbReference>
<reference evidence="7" key="1">
    <citation type="submission" date="2018-12" db="EMBL/GenBank/DDBJ databases">
        <title>Complete genome sequencing of Jeotgalibaca sp. H21T32.</title>
        <authorList>
            <person name="Bae J.-W."/>
            <person name="Lee S.-Y."/>
        </authorList>
    </citation>
    <scope>NUCLEOTIDE SEQUENCE [LARGE SCALE GENOMIC DNA]</scope>
    <source>
        <strain evidence="7">H21T32</strain>
    </source>
</reference>
<evidence type="ECO:0000256" key="2">
    <source>
        <dbReference type="ARBA" id="ARBA00022801"/>
    </source>
</evidence>
<evidence type="ECO:0000313" key="7">
    <source>
        <dbReference type="Proteomes" id="UP000273326"/>
    </source>
</evidence>
<sequence>MKNKKLLMSLGVVLTTSNILFSSISPVLAIENSGIESSEATETIEEIEEPAEVTDEEVVEEEETEEVESQPEEAEEVIEEEIPLEEPLEPAESEEMIEEETIEPEIVTEEAVEIEVEEPKETEEETEMIDDLPNYPEYNQEEIYQLAMEIMEQDLQSKNNISKMRAFSSGIPHVDSFLEKIVPYAIENSITSGILPSITIAQGALESAWGLSGLAVNANNLFGIKASDDWKGQVYNVITKEYINGKWIEIVAPFRKYNNWLGSINDHGDFFTSTAWRKENYKHVVGEKDYQKAAKALQAAGYATDPDYPAKLISIIQSYGLDKYDRVPILNVSYHMENFGWINKVGADLSLGHVGDNLRLEDLNLSFPNDPNLSINFSAHIQQSGWINNIKENKSVGNVGKSLRMEALKINLTGNNAKNYDIFYRTYSESIGWSAWAKNGEAAGTEGYAKKIQSLEIKLAWKGDNPVNTSGTAFRNFTEPQISYSSQLQYDGWTSFVFDGALSGTVGKSRRMESVKINLPSQPFSGGIEYQSHVEKYGWMSKVSNGQISGTVGEAKRLEAIKVNLTGEMAKQYDIYYRTHVQNFGWTGWAKNGTPSGSEGVAKRLEAIQIKLVKKGKTAPGSTSNAFYK</sequence>
<keyword evidence="7" id="KW-1185">Reference proteome</keyword>
<dbReference type="Pfam" id="PF07538">
    <property type="entry name" value="ChW"/>
    <property type="match status" value="5"/>
</dbReference>
<dbReference type="AlphaFoldDB" id="A0A3Q9BLV6"/>
<evidence type="ECO:0000256" key="4">
    <source>
        <dbReference type="SAM" id="SignalP"/>
    </source>
</evidence>
<dbReference type="PANTHER" id="PTHR33308">
    <property type="entry name" value="PEPTIDOGLYCAN HYDROLASE FLGJ"/>
    <property type="match status" value="1"/>
</dbReference>
<accession>A0A3Q9BLV6</accession>
<dbReference type="SMART" id="SM00047">
    <property type="entry name" value="LYZ2"/>
    <property type="match status" value="1"/>
</dbReference>
<dbReference type="InterPro" id="IPR051056">
    <property type="entry name" value="Glycosyl_Hydrolase_73"/>
</dbReference>
<evidence type="ECO:0000259" key="5">
    <source>
        <dbReference type="SMART" id="SM00047"/>
    </source>
</evidence>
<feature type="domain" description="Mannosyl-glycoprotein endo-beta-N-acetylglucosamidase-like" evidence="5">
    <location>
        <begin position="166"/>
        <end position="325"/>
    </location>
</feature>
<feature type="region of interest" description="Disordered" evidence="3">
    <location>
        <begin position="39"/>
        <end position="80"/>
    </location>
</feature>
<evidence type="ECO:0000313" key="6">
    <source>
        <dbReference type="EMBL" id="AZP04943.1"/>
    </source>
</evidence>
<feature type="chain" id="PRO_5018734474" description="Mannosyl-glycoprotein endo-beta-N-acetylglucosamidase-like domain-containing protein" evidence="4">
    <location>
        <begin position="30"/>
        <end position="629"/>
    </location>
</feature>
<dbReference type="Proteomes" id="UP000273326">
    <property type="component" value="Chromosome"/>
</dbReference>
<name>A0A3Q9BLV6_9LACT</name>
<dbReference type="KEGG" id="jeh:EJN90_09990"/>
<dbReference type="GO" id="GO:0004040">
    <property type="term" value="F:amidase activity"/>
    <property type="evidence" value="ECO:0007669"/>
    <property type="project" value="InterPro"/>
</dbReference>
<evidence type="ECO:0000256" key="1">
    <source>
        <dbReference type="ARBA" id="ARBA00010266"/>
    </source>
</evidence>
<dbReference type="InterPro" id="IPR002901">
    <property type="entry name" value="MGlyc_endo_b_GlcNAc-like_dom"/>
</dbReference>
<dbReference type="Gene3D" id="4.10.80.30">
    <property type="entry name" value="DNA polymerase, domain 6"/>
    <property type="match status" value="1"/>
</dbReference>
<dbReference type="EMBL" id="CP034465">
    <property type="protein sequence ID" value="AZP04943.1"/>
    <property type="molecule type" value="Genomic_DNA"/>
</dbReference>
<feature type="signal peptide" evidence="4">
    <location>
        <begin position="1"/>
        <end position="29"/>
    </location>
</feature>
<dbReference type="PRINTS" id="PR01002">
    <property type="entry name" value="FLGFLGJ"/>
</dbReference>
<dbReference type="InterPro" id="IPR006637">
    <property type="entry name" value="ChW"/>
</dbReference>
<dbReference type="PANTHER" id="PTHR33308:SF10">
    <property type="entry name" value="EXO-GLUCOSAMINIDASE LYTG"/>
    <property type="match status" value="1"/>
</dbReference>
<gene>
    <name evidence="6" type="ORF">EJN90_09990</name>
</gene>
<proteinExistence type="inferred from homology"/>
<dbReference type="Gene3D" id="1.10.530.10">
    <property type="match status" value="1"/>
</dbReference>
<evidence type="ECO:0000256" key="3">
    <source>
        <dbReference type="SAM" id="MobiDB-lite"/>
    </source>
</evidence>
<dbReference type="RefSeq" id="WP_126110839.1">
    <property type="nucleotide sequence ID" value="NZ_CP034465.1"/>
</dbReference>
<protein>
    <recommendedName>
        <fullName evidence="5">Mannosyl-glycoprotein endo-beta-N-acetylglucosamidase-like domain-containing protein</fullName>
    </recommendedName>
</protein>
<dbReference type="OrthoDB" id="9763643at2"/>
<keyword evidence="2" id="KW-0378">Hydrolase</keyword>
<comment type="similarity">
    <text evidence="1">Belongs to the glycosyl hydrolase 73 family.</text>
</comment>
<dbReference type="Pfam" id="PF01832">
    <property type="entry name" value="Glucosaminidase"/>
    <property type="match status" value="1"/>
</dbReference>
<keyword evidence="4" id="KW-0732">Signal</keyword>